<feature type="compositionally biased region" description="Basic residues" evidence="6">
    <location>
        <begin position="136"/>
        <end position="149"/>
    </location>
</feature>
<dbReference type="RefSeq" id="XP_016506500.1">
    <property type="nucleotide sequence ID" value="XM_016651014.1"/>
</dbReference>
<dbReference type="GO" id="GO:0006355">
    <property type="term" value="P:regulation of DNA-templated transcription"/>
    <property type="evidence" value="ECO:0000318"/>
    <property type="project" value="GO_Central"/>
</dbReference>
<keyword evidence="2" id="KW-0805">Transcription regulation</keyword>
<dbReference type="InterPro" id="IPR044810">
    <property type="entry name" value="WRKY_plant"/>
</dbReference>
<feature type="domain" description="WRKY" evidence="7">
    <location>
        <begin position="162"/>
        <end position="227"/>
    </location>
</feature>
<organism evidence="8 9">
    <name type="scientific">Nicotiana tabacum</name>
    <name type="common">Common tobacco</name>
    <dbReference type="NCBI Taxonomy" id="4097"/>
    <lineage>
        <taxon>Eukaryota</taxon>
        <taxon>Viridiplantae</taxon>
        <taxon>Streptophyta</taxon>
        <taxon>Embryophyta</taxon>
        <taxon>Tracheophyta</taxon>
        <taxon>Spermatophyta</taxon>
        <taxon>Magnoliopsida</taxon>
        <taxon>eudicotyledons</taxon>
        <taxon>Gunneridae</taxon>
        <taxon>Pentapetalae</taxon>
        <taxon>asterids</taxon>
        <taxon>lamiids</taxon>
        <taxon>Solanales</taxon>
        <taxon>Solanaceae</taxon>
        <taxon>Nicotianoideae</taxon>
        <taxon>Nicotianeae</taxon>
        <taxon>Nicotiana</taxon>
    </lineage>
</organism>
<dbReference type="RefSeq" id="XP_016506500.1">
    <property type="nucleotide sequence ID" value="XM_016651014.2"/>
</dbReference>
<feature type="compositionally biased region" description="Polar residues" evidence="6">
    <location>
        <begin position="120"/>
        <end position="129"/>
    </location>
</feature>
<feature type="compositionally biased region" description="Polar residues" evidence="6">
    <location>
        <begin position="338"/>
        <end position="348"/>
    </location>
</feature>
<dbReference type="SMR" id="A0A1S4CZA6"/>
<protein>
    <submittedName>
        <fullName evidence="9">Probable WRKY transcription factor 48 isoform X1</fullName>
    </submittedName>
    <submittedName>
        <fullName evidence="9">WRKY transcription factor 71-like isoform X1</fullName>
    </submittedName>
</protein>
<evidence type="ECO:0000256" key="4">
    <source>
        <dbReference type="ARBA" id="ARBA00023163"/>
    </source>
</evidence>
<feature type="compositionally biased region" description="Low complexity" evidence="6">
    <location>
        <begin position="302"/>
        <end position="311"/>
    </location>
</feature>
<dbReference type="PANTHER" id="PTHR31221:SF378">
    <property type="entry name" value="WRKY TRANSCRIPTION FACTOR 23-RELATED"/>
    <property type="match status" value="1"/>
</dbReference>
<comment type="subcellular location">
    <subcellularLocation>
        <location evidence="1">Nucleus</location>
    </subcellularLocation>
</comment>
<keyword evidence="5" id="KW-0539">Nucleus</keyword>
<dbReference type="Pfam" id="PF03106">
    <property type="entry name" value="WRKY"/>
    <property type="match status" value="1"/>
</dbReference>
<dbReference type="STRING" id="4097.A0A1S4CZA6"/>
<evidence type="ECO:0000256" key="1">
    <source>
        <dbReference type="ARBA" id="ARBA00004123"/>
    </source>
</evidence>
<dbReference type="PANTHER" id="PTHR31221">
    <property type="entry name" value="WRKY TRANSCRIPTION FACTOR PROTEIN 1-RELATED"/>
    <property type="match status" value="1"/>
</dbReference>
<keyword evidence="3" id="KW-0238">DNA-binding</keyword>
<keyword evidence="8" id="KW-1185">Reference proteome</keyword>
<dbReference type="KEGG" id="nta:107824266"/>
<dbReference type="PROSITE" id="PS50811">
    <property type="entry name" value="WRKY"/>
    <property type="match status" value="1"/>
</dbReference>
<dbReference type="OrthoDB" id="693960at2759"/>
<dbReference type="GO" id="GO:0005634">
    <property type="term" value="C:nucleus"/>
    <property type="evidence" value="ECO:0000318"/>
    <property type="project" value="GO_Central"/>
</dbReference>
<keyword evidence="4" id="KW-0804">Transcription</keyword>
<evidence type="ECO:0000256" key="2">
    <source>
        <dbReference type="ARBA" id="ARBA00023015"/>
    </source>
</evidence>
<accession>A0A1S4CZA6</accession>
<dbReference type="OMA" id="PKNAGFT"/>
<feature type="region of interest" description="Disordered" evidence="6">
    <location>
        <begin position="297"/>
        <end position="348"/>
    </location>
</feature>
<reference evidence="9" key="2">
    <citation type="submission" date="2025-08" db="UniProtKB">
        <authorList>
            <consortium name="RefSeq"/>
        </authorList>
    </citation>
    <scope>IDENTIFICATION</scope>
    <source>
        <tissue evidence="9">Leaf</tissue>
    </source>
</reference>
<dbReference type="FunFam" id="2.20.25.80:FF:000003">
    <property type="entry name" value="WRKY transcription factor 57"/>
    <property type="match status" value="1"/>
</dbReference>
<evidence type="ECO:0000256" key="3">
    <source>
        <dbReference type="ARBA" id="ARBA00023125"/>
    </source>
</evidence>
<gene>
    <name evidence="9" type="primary">LOC107824266</name>
</gene>
<evidence type="ECO:0000256" key="6">
    <source>
        <dbReference type="SAM" id="MobiDB-lite"/>
    </source>
</evidence>
<dbReference type="InterPro" id="IPR036576">
    <property type="entry name" value="WRKY_dom_sf"/>
</dbReference>
<dbReference type="GO" id="GO:0003700">
    <property type="term" value="F:DNA-binding transcription factor activity"/>
    <property type="evidence" value="ECO:0000318"/>
    <property type="project" value="GO_Central"/>
</dbReference>
<dbReference type="Proteomes" id="UP000790787">
    <property type="component" value="Chromosome 22"/>
</dbReference>
<dbReference type="GeneID" id="107824266"/>
<proteinExistence type="predicted"/>
<evidence type="ECO:0000256" key="5">
    <source>
        <dbReference type="ARBA" id="ARBA00023242"/>
    </source>
</evidence>
<dbReference type="GO" id="GO:0000976">
    <property type="term" value="F:transcription cis-regulatory region binding"/>
    <property type="evidence" value="ECO:0000318"/>
    <property type="project" value="GO_Central"/>
</dbReference>
<evidence type="ECO:0000313" key="8">
    <source>
        <dbReference type="Proteomes" id="UP000790787"/>
    </source>
</evidence>
<dbReference type="InterPro" id="IPR003657">
    <property type="entry name" value="WRKY_dom"/>
</dbReference>
<dbReference type="AlphaFoldDB" id="A0A1S4CZA6"/>
<reference evidence="8" key="1">
    <citation type="journal article" date="2014" name="Nat. Commun.">
        <title>The tobacco genome sequence and its comparison with those of tomato and potato.</title>
        <authorList>
            <person name="Sierro N."/>
            <person name="Battey J.N."/>
            <person name="Ouadi S."/>
            <person name="Bakaher N."/>
            <person name="Bovet L."/>
            <person name="Willig A."/>
            <person name="Goepfert S."/>
            <person name="Peitsch M.C."/>
            <person name="Ivanov N.V."/>
        </authorList>
    </citation>
    <scope>NUCLEOTIDE SEQUENCE [LARGE SCALE GENOMIC DNA]</scope>
</reference>
<name>A0A1S4CZA6_TOBAC</name>
<evidence type="ECO:0000259" key="7">
    <source>
        <dbReference type="PROSITE" id="PS50811"/>
    </source>
</evidence>
<feature type="region of interest" description="Disordered" evidence="6">
    <location>
        <begin position="97"/>
        <end position="157"/>
    </location>
</feature>
<dbReference type="SUPFAM" id="SSF118290">
    <property type="entry name" value="WRKY DNA-binding domain"/>
    <property type="match status" value="1"/>
</dbReference>
<sequence length="348" mass="38422">MLLIKSMADKENKLKPNTSSLEISTFSDQIPANNYSLSSIFDMPTCETEKGSSLSLIETMFSSHPITTPSTFDLLQPPPPAVPLLVPSQIVNKIPSSEIVNTPNSSSISSSSTEAAANDDQLQPNTQTVDGDDQHKNKKQLKPKKKNQKRQREPRFAFMTKSEVDHLDDGFRWRKYGQKAVKNSPFPRSYYRCTTATCGVKKRVERSSEDTSIVVTTYEGIHTHPCPITPRSCIGILSETTAYGGSIGGLGGNGGGSSLFIPQFHYQALQQQPTYFQTPTLPMNFISTCDSSLYSSQERRFSPSTSSSSSLARDHGLLQDMVPSQMRRDPKQDRVAFSLSTLSMKSQS</sequence>
<dbReference type="PaxDb" id="4097-A0A1S4CZA6"/>
<dbReference type="SMART" id="SM00774">
    <property type="entry name" value="WRKY"/>
    <property type="match status" value="1"/>
</dbReference>
<evidence type="ECO:0000313" key="9">
    <source>
        <dbReference type="RefSeq" id="XP_016506500.1"/>
    </source>
</evidence>
<dbReference type="Gene3D" id="2.20.25.80">
    <property type="entry name" value="WRKY domain"/>
    <property type="match status" value="1"/>
</dbReference>